<feature type="region of interest" description="Disordered" evidence="1">
    <location>
        <begin position="1"/>
        <end position="149"/>
    </location>
</feature>
<feature type="compositionally biased region" description="Acidic residues" evidence="1">
    <location>
        <begin position="187"/>
        <end position="197"/>
    </location>
</feature>
<evidence type="ECO:0000256" key="1">
    <source>
        <dbReference type="SAM" id="MobiDB-lite"/>
    </source>
</evidence>
<dbReference type="Proteomes" id="UP000215902">
    <property type="component" value="Unassembled WGS sequence"/>
</dbReference>
<feature type="compositionally biased region" description="Low complexity" evidence="1">
    <location>
        <begin position="76"/>
        <end position="90"/>
    </location>
</feature>
<feature type="compositionally biased region" description="Pro residues" evidence="1">
    <location>
        <begin position="255"/>
        <end position="269"/>
    </location>
</feature>
<feature type="compositionally biased region" description="Basic and acidic residues" evidence="1">
    <location>
        <begin position="273"/>
        <end position="284"/>
    </location>
</feature>
<comment type="caution">
    <text evidence="2">The sequence shown here is derived from an EMBL/GenBank/DDBJ whole genome shotgun (WGS) entry which is preliminary data.</text>
</comment>
<dbReference type="AlphaFoldDB" id="A0A267EFT8"/>
<proteinExistence type="predicted"/>
<reference evidence="2 3" key="1">
    <citation type="submission" date="2017-06" db="EMBL/GenBank/DDBJ databases">
        <title>A platform for efficient transgenesis in Macrostomum lignano, a flatworm model organism for stem cell research.</title>
        <authorList>
            <person name="Berezikov E."/>
        </authorList>
    </citation>
    <scope>NUCLEOTIDE SEQUENCE [LARGE SCALE GENOMIC DNA]</scope>
    <source>
        <strain evidence="2">DV1</strain>
        <tissue evidence="2">Whole organism</tissue>
    </source>
</reference>
<evidence type="ECO:0000313" key="3">
    <source>
        <dbReference type="Proteomes" id="UP000215902"/>
    </source>
</evidence>
<feature type="compositionally biased region" description="Polar residues" evidence="1">
    <location>
        <begin position="91"/>
        <end position="104"/>
    </location>
</feature>
<keyword evidence="3" id="KW-1185">Reference proteome</keyword>
<protein>
    <submittedName>
        <fullName evidence="2">Uncharacterized protein</fullName>
    </submittedName>
</protein>
<feature type="region of interest" description="Disordered" evidence="1">
    <location>
        <begin position="164"/>
        <end position="197"/>
    </location>
</feature>
<dbReference type="EMBL" id="NIVC01002158">
    <property type="protein sequence ID" value="PAA60375.1"/>
    <property type="molecule type" value="Genomic_DNA"/>
</dbReference>
<name>A0A267EFT8_9PLAT</name>
<feature type="compositionally biased region" description="Low complexity" evidence="1">
    <location>
        <begin position="132"/>
        <end position="144"/>
    </location>
</feature>
<feature type="region of interest" description="Disordered" evidence="1">
    <location>
        <begin position="221"/>
        <end position="297"/>
    </location>
</feature>
<organism evidence="2 3">
    <name type="scientific">Macrostomum lignano</name>
    <dbReference type="NCBI Taxonomy" id="282301"/>
    <lineage>
        <taxon>Eukaryota</taxon>
        <taxon>Metazoa</taxon>
        <taxon>Spiralia</taxon>
        <taxon>Lophotrochozoa</taxon>
        <taxon>Platyhelminthes</taxon>
        <taxon>Rhabditophora</taxon>
        <taxon>Macrostomorpha</taxon>
        <taxon>Macrostomida</taxon>
        <taxon>Macrostomidae</taxon>
        <taxon>Macrostomum</taxon>
    </lineage>
</organism>
<evidence type="ECO:0000313" key="2">
    <source>
        <dbReference type="EMBL" id="PAA60375.1"/>
    </source>
</evidence>
<gene>
    <name evidence="2" type="ORF">BOX15_Mlig009001g3</name>
</gene>
<sequence length="297" mass="32556">MPKHHQSGRRPDRPNRNQLQQQQRQPRKPSKVAPQQVPRDLSPEPLDDESDRSGGPGAVPHGRHFDALLQESAFRQLGQQQQQKLPLQHQVSPQALDSSGTRSVHQLHPLWPDPSLLGAAIALASVREPSEHPSSVTSSSSEASAQDREAALADAYLQLLGAESLPDCLPDTDPVDLETSPARGDDEPSDSEDDQLIVVNEEADDEFDWLDLDCVAAVAPPRLKLKTPETHETPEAPTIKQELDEAAPSSAVQHPPVPAPLPPPPPPLVLPDSRPELRRTRDLNELDDDLDKLLQDD</sequence>
<accession>A0A267EFT8</accession>